<evidence type="ECO:0000313" key="1">
    <source>
        <dbReference type="EMBL" id="VDO70900.1"/>
    </source>
</evidence>
<reference evidence="1 2" key="2">
    <citation type="submission" date="2018-11" db="EMBL/GenBank/DDBJ databases">
        <authorList>
            <consortium name="Pathogen Informatics"/>
        </authorList>
    </citation>
    <scope>NUCLEOTIDE SEQUENCE [LARGE SCALE GENOMIC DNA]</scope>
</reference>
<reference evidence="3" key="1">
    <citation type="submission" date="2016-06" db="UniProtKB">
        <authorList>
            <consortium name="WormBaseParasite"/>
        </authorList>
    </citation>
    <scope>IDENTIFICATION</scope>
</reference>
<dbReference type="WBParaSite" id="OFLC_0001073701-mRNA-1">
    <property type="protein sequence ID" value="OFLC_0001073701-mRNA-1"/>
    <property type="gene ID" value="OFLC_0001073701"/>
</dbReference>
<evidence type="ECO:0000313" key="3">
    <source>
        <dbReference type="WBParaSite" id="OFLC_0001073701-mRNA-1"/>
    </source>
</evidence>
<proteinExistence type="predicted"/>
<dbReference type="EMBL" id="UZAJ01014645">
    <property type="protein sequence ID" value="VDO70900.1"/>
    <property type="molecule type" value="Genomic_DNA"/>
</dbReference>
<accession>A0A183HTC5</accession>
<dbReference type="Proteomes" id="UP000267606">
    <property type="component" value="Unassembled WGS sequence"/>
</dbReference>
<dbReference type="AlphaFoldDB" id="A0A183HTC5"/>
<organism evidence="3">
    <name type="scientific">Onchocerca flexuosa</name>
    <dbReference type="NCBI Taxonomy" id="387005"/>
    <lineage>
        <taxon>Eukaryota</taxon>
        <taxon>Metazoa</taxon>
        <taxon>Ecdysozoa</taxon>
        <taxon>Nematoda</taxon>
        <taxon>Chromadorea</taxon>
        <taxon>Rhabditida</taxon>
        <taxon>Spirurina</taxon>
        <taxon>Spiruromorpha</taxon>
        <taxon>Filarioidea</taxon>
        <taxon>Onchocercidae</taxon>
        <taxon>Onchocerca</taxon>
    </lineage>
</organism>
<dbReference type="STRING" id="387005.A0A183HTC5"/>
<name>A0A183HTC5_9BILA</name>
<sequence>MGFDASSDDRIPLCTVCTRQLRGPEEIENVKEPFNCALCFGVLDEKFVDEVVAEVKFPFNFSKFSNELKL</sequence>
<protein>
    <submittedName>
        <fullName evidence="3">TFIIB-type domain-containing protein</fullName>
    </submittedName>
</protein>
<keyword evidence="2" id="KW-1185">Reference proteome</keyword>
<evidence type="ECO:0000313" key="2">
    <source>
        <dbReference type="Proteomes" id="UP000267606"/>
    </source>
</evidence>
<gene>
    <name evidence="1" type="ORF">OFLC_LOCUS10733</name>
</gene>